<keyword evidence="2" id="KW-1185">Reference proteome</keyword>
<reference evidence="1" key="1">
    <citation type="submission" date="2022-05" db="EMBL/GenBank/DDBJ databases">
        <title>Chromosome-level genome of Chaenocephalus aceratus.</title>
        <authorList>
            <person name="Park H."/>
        </authorList>
    </citation>
    <scope>NUCLEOTIDE SEQUENCE</scope>
    <source>
        <strain evidence="1">KU_202001</strain>
    </source>
</reference>
<name>A0ACB9WX47_CHAAC</name>
<evidence type="ECO:0000313" key="2">
    <source>
        <dbReference type="Proteomes" id="UP001057452"/>
    </source>
</evidence>
<gene>
    <name evidence="1" type="ORF">KUCAC02_003937</name>
</gene>
<proteinExistence type="predicted"/>
<evidence type="ECO:0000313" key="1">
    <source>
        <dbReference type="EMBL" id="KAI4818631.1"/>
    </source>
</evidence>
<organism evidence="1 2">
    <name type="scientific">Chaenocephalus aceratus</name>
    <name type="common">Blackfin icefish</name>
    <name type="synonym">Chaenichthys aceratus</name>
    <dbReference type="NCBI Taxonomy" id="36190"/>
    <lineage>
        <taxon>Eukaryota</taxon>
        <taxon>Metazoa</taxon>
        <taxon>Chordata</taxon>
        <taxon>Craniata</taxon>
        <taxon>Vertebrata</taxon>
        <taxon>Euteleostomi</taxon>
        <taxon>Actinopterygii</taxon>
        <taxon>Neopterygii</taxon>
        <taxon>Teleostei</taxon>
        <taxon>Neoteleostei</taxon>
        <taxon>Acanthomorphata</taxon>
        <taxon>Eupercaria</taxon>
        <taxon>Perciformes</taxon>
        <taxon>Notothenioidei</taxon>
        <taxon>Channichthyidae</taxon>
        <taxon>Chaenocephalus</taxon>
    </lineage>
</organism>
<protein>
    <submittedName>
        <fullName evidence="1">Uncharacterized protein</fullName>
    </submittedName>
</protein>
<accession>A0ACB9WX47</accession>
<sequence>MKNSPVGMAGLEGEFVDSPGSVAERSPVGEIQNGDYTDSRVLMAESGRHEVSVGMKSGEKTRLRPLNADHCLLDFNKIKQALYQKGVKCRLLFPARLQVSFGDGTFTFETPENAYAFYNERVMGKE</sequence>
<dbReference type="Proteomes" id="UP001057452">
    <property type="component" value="Chromosome 10"/>
</dbReference>
<dbReference type="EMBL" id="CM043794">
    <property type="protein sequence ID" value="KAI4818631.1"/>
    <property type="molecule type" value="Genomic_DNA"/>
</dbReference>
<comment type="caution">
    <text evidence="1">The sequence shown here is derived from an EMBL/GenBank/DDBJ whole genome shotgun (WGS) entry which is preliminary data.</text>
</comment>